<proteinExistence type="predicted"/>
<evidence type="ECO:0000313" key="2">
    <source>
        <dbReference type="Proteomes" id="UP000003250"/>
    </source>
</evidence>
<dbReference type="Proteomes" id="UP000003250">
    <property type="component" value="Unassembled WGS sequence"/>
</dbReference>
<accession>H0I0R1</accession>
<evidence type="ECO:0000313" key="1">
    <source>
        <dbReference type="EMBL" id="EHK53423.1"/>
    </source>
</evidence>
<sequence>MLVDLRMQHANHYAHAESSRSRIDFSKELHTV</sequence>
<dbReference type="AlphaFoldDB" id="H0I0R1"/>
<organism evidence="1 2">
    <name type="scientific">Mesorhizobium alhagi CCNWXJ12-2</name>
    <dbReference type="NCBI Taxonomy" id="1107882"/>
    <lineage>
        <taxon>Bacteria</taxon>
        <taxon>Pseudomonadati</taxon>
        <taxon>Pseudomonadota</taxon>
        <taxon>Alphaproteobacteria</taxon>
        <taxon>Hyphomicrobiales</taxon>
        <taxon>Phyllobacteriaceae</taxon>
        <taxon>Allomesorhizobium</taxon>
    </lineage>
</organism>
<gene>
    <name evidence="1" type="ORF">MAXJ12_30242</name>
</gene>
<protein>
    <submittedName>
        <fullName evidence="1">Uncharacterized protein</fullName>
    </submittedName>
</protein>
<dbReference type="EMBL" id="AHAM01000270">
    <property type="protein sequence ID" value="EHK53423.1"/>
    <property type="molecule type" value="Genomic_DNA"/>
</dbReference>
<name>H0I0R1_9HYPH</name>
<reference evidence="1 2" key="1">
    <citation type="journal article" date="2012" name="J. Bacteriol.">
        <title>Draft Genome Sequence of Mesorhizobium alhagi CCNWXJ12-2T, a Novel Salt-Resistant Species Isolated from the Desert of Northwestern China.</title>
        <authorList>
            <person name="Zhou M."/>
            <person name="Chen W."/>
            <person name="Chen H."/>
            <person name="Wei G."/>
        </authorList>
    </citation>
    <scope>NUCLEOTIDE SEQUENCE [LARGE SCALE GENOMIC DNA]</scope>
    <source>
        <strain evidence="1 2">CCNWXJ12-2</strain>
    </source>
</reference>
<keyword evidence="2" id="KW-1185">Reference proteome</keyword>